<evidence type="ECO:0000313" key="2">
    <source>
        <dbReference type="Proteomes" id="UP001218208"/>
    </source>
</evidence>
<accession>A0AAI9FRK9</accession>
<reference evidence="1" key="1">
    <citation type="submission" date="2022-07" db="EMBL/GenBank/DDBJ databases">
        <authorList>
            <consortium name="DAFM: The Division of Animal and Food Microbiology"/>
        </authorList>
    </citation>
    <scope>NUCLEOTIDE SEQUENCE</scope>
    <source>
        <strain evidence="1">19MO01SH01-2</strain>
    </source>
</reference>
<dbReference type="Proteomes" id="UP001218208">
    <property type="component" value="Unassembled WGS sequence"/>
</dbReference>
<gene>
    <name evidence="1" type="ORF">QEG23_000258</name>
</gene>
<dbReference type="AlphaFoldDB" id="A0AAI9FRK9"/>
<evidence type="ECO:0000313" key="1">
    <source>
        <dbReference type="EMBL" id="EKT4090788.1"/>
    </source>
</evidence>
<proteinExistence type="predicted"/>
<protein>
    <submittedName>
        <fullName evidence="1">Uncharacterized protein</fullName>
    </submittedName>
</protein>
<sequence length="172" mass="17508">MAVVNKGSAAITARDSAPTLGVSQLASTKVATGRVKESIGVIAVANGDSIGSVLRFFSIHSSWRVGAVLASCTAITTGAADIGLYDLPTRNAGAVVDADFFASAQDLSAALDGSNVLRESGLVTVEKLEWPIWRLLGLPADPGVYYDVAATLTGAATAAGFVALKGHFIDGN</sequence>
<dbReference type="EMBL" id="ABLOJW010000001">
    <property type="protein sequence ID" value="EKT4090788.1"/>
    <property type="molecule type" value="Genomic_DNA"/>
</dbReference>
<name>A0AAI9FRK9_STEMA</name>
<organism evidence="1 2">
    <name type="scientific">Stenotrophomonas maltophilia</name>
    <name type="common">Pseudomonas maltophilia</name>
    <name type="synonym">Xanthomonas maltophilia</name>
    <dbReference type="NCBI Taxonomy" id="40324"/>
    <lineage>
        <taxon>Bacteria</taxon>
        <taxon>Pseudomonadati</taxon>
        <taxon>Pseudomonadota</taxon>
        <taxon>Gammaproteobacteria</taxon>
        <taxon>Lysobacterales</taxon>
        <taxon>Lysobacteraceae</taxon>
        <taxon>Stenotrophomonas</taxon>
        <taxon>Stenotrophomonas maltophilia group</taxon>
    </lineage>
</organism>
<comment type="caution">
    <text evidence="1">The sequence shown here is derived from an EMBL/GenBank/DDBJ whole genome shotgun (WGS) entry which is preliminary data.</text>
</comment>